<dbReference type="PANTHER" id="PTHR46637:SF1">
    <property type="entry name" value="BLL5188 PROTEIN"/>
    <property type="match status" value="1"/>
</dbReference>
<evidence type="ECO:0000256" key="1">
    <source>
        <dbReference type="SAM" id="MobiDB-lite"/>
    </source>
</evidence>
<gene>
    <name evidence="3" type="ORF">MPEAHAMD_6707</name>
</gene>
<dbReference type="InterPro" id="IPR025161">
    <property type="entry name" value="IS402-like_dom"/>
</dbReference>
<evidence type="ECO:0000313" key="3">
    <source>
        <dbReference type="EMBL" id="GJD66509.1"/>
    </source>
</evidence>
<dbReference type="PANTHER" id="PTHR46637">
    <property type="entry name" value="TIS1421-TRANSPOSASE PROTEIN A"/>
    <property type="match status" value="1"/>
</dbReference>
<accession>A0AA37HIN4</accession>
<dbReference type="InterPro" id="IPR052909">
    <property type="entry name" value="Transposase_6_like"/>
</dbReference>
<feature type="region of interest" description="Disordered" evidence="1">
    <location>
        <begin position="104"/>
        <end position="132"/>
    </location>
</feature>
<reference evidence="3" key="2">
    <citation type="submission" date="2021-08" db="EMBL/GenBank/DDBJ databases">
        <authorList>
            <person name="Tani A."/>
            <person name="Ola A."/>
            <person name="Ogura Y."/>
            <person name="Katsura K."/>
            <person name="Hayashi T."/>
        </authorList>
    </citation>
    <scope>NUCLEOTIDE SEQUENCE</scope>
    <source>
        <strain evidence="3">JCM 32048</strain>
    </source>
</reference>
<dbReference type="EMBL" id="BPQJ01000067">
    <property type="protein sequence ID" value="GJD66509.1"/>
    <property type="molecule type" value="Genomic_DNA"/>
</dbReference>
<dbReference type="Proteomes" id="UP001055286">
    <property type="component" value="Unassembled WGS sequence"/>
</dbReference>
<name>A0AA37HIN4_9HYPH</name>
<evidence type="ECO:0000259" key="2">
    <source>
        <dbReference type="Pfam" id="PF13340"/>
    </source>
</evidence>
<sequence>MAELFWLSDEQWQAIAPFMPKNQPGARRKDDRTILSGILHVIKSGCRWKDCPSAYGPPTTVYNRFNRWSRRRFWTGLLEALAKAGWSGEAAALDATYVKAQRAAHGGKGGLANRRSAPRGQVRPPRSTSSPT</sequence>
<keyword evidence="4" id="KW-1185">Reference proteome</keyword>
<feature type="domain" description="Insertion element IS402-like" evidence="2">
    <location>
        <begin position="7"/>
        <end position="77"/>
    </location>
</feature>
<proteinExistence type="predicted"/>
<dbReference type="NCBIfam" id="NF033580">
    <property type="entry name" value="transpos_IS5_3"/>
    <property type="match status" value="1"/>
</dbReference>
<organism evidence="3 4">
    <name type="scientific">Methylobacterium frigidaeris</name>
    <dbReference type="NCBI Taxonomy" id="2038277"/>
    <lineage>
        <taxon>Bacteria</taxon>
        <taxon>Pseudomonadati</taxon>
        <taxon>Pseudomonadota</taxon>
        <taxon>Alphaproteobacteria</taxon>
        <taxon>Hyphomicrobiales</taxon>
        <taxon>Methylobacteriaceae</taxon>
        <taxon>Methylobacterium</taxon>
    </lineage>
</organism>
<protein>
    <recommendedName>
        <fullName evidence="2">Insertion element IS402-like domain-containing protein</fullName>
    </recommendedName>
</protein>
<dbReference type="AlphaFoldDB" id="A0AA37HIN4"/>
<dbReference type="Pfam" id="PF13340">
    <property type="entry name" value="DUF4096"/>
    <property type="match status" value="1"/>
</dbReference>
<reference evidence="3" key="1">
    <citation type="journal article" date="2016" name="Front. Microbiol.">
        <title>Genome Sequence of the Piezophilic, Mesophilic Sulfate-Reducing Bacterium Desulfovibrio indicus J2T.</title>
        <authorList>
            <person name="Cao J."/>
            <person name="Maignien L."/>
            <person name="Shao Z."/>
            <person name="Alain K."/>
            <person name="Jebbar M."/>
        </authorList>
    </citation>
    <scope>NUCLEOTIDE SEQUENCE</scope>
    <source>
        <strain evidence="3">JCM 32048</strain>
    </source>
</reference>
<comment type="caution">
    <text evidence="3">The sequence shown here is derived from an EMBL/GenBank/DDBJ whole genome shotgun (WGS) entry which is preliminary data.</text>
</comment>
<evidence type="ECO:0000313" key="4">
    <source>
        <dbReference type="Proteomes" id="UP001055286"/>
    </source>
</evidence>